<evidence type="ECO:0000256" key="3">
    <source>
        <dbReference type="ARBA" id="ARBA00022452"/>
    </source>
</evidence>
<dbReference type="SUPFAM" id="SSF56935">
    <property type="entry name" value="Porins"/>
    <property type="match status" value="1"/>
</dbReference>
<dbReference type="PROSITE" id="PS52016">
    <property type="entry name" value="TONB_DEPENDENT_REC_3"/>
    <property type="match status" value="1"/>
</dbReference>
<evidence type="ECO:0000256" key="9">
    <source>
        <dbReference type="ARBA" id="ARBA00023237"/>
    </source>
</evidence>
<dbReference type="AlphaFoldDB" id="A0A6V8MRV0"/>
<dbReference type="CDD" id="cd01347">
    <property type="entry name" value="ligand_gated_channel"/>
    <property type="match status" value="1"/>
</dbReference>
<feature type="domain" description="TonB-dependent receptor plug" evidence="14">
    <location>
        <begin position="67"/>
        <end position="177"/>
    </location>
</feature>
<dbReference type="InterPro" id="IPR000531">
    <property type="entry name" value="Beta-barrel_TonB"/>
</dbReference>
<evidence type="ECO:0000256" key="8">
    <source>
        <dbReference type="ARBA" id="ARBA00023170"/>
    </source>
</evidence>
<evidence type="ECO:0000259" key="14">
    <source>
        <dbReference type="Pfam" id="PF07715"/>
    </source>
</evidence>
<feature type="signal peptide" evidence="12">
    <location>
        <begin position="1"/>
        <end position="28"/>
    </location>
</feature>
<feature type="domain" description="TonB-dependent receptor-like beta-barrel" evidence="13">
    <location>
        <begin position="254"/>
        <end position="652"/>
    </location>
</feature>
<dbReference type="Gene3D" id="2.170.130.10">
    <property type="entry name" value="TonB-dependent receptor, plug domain"/>
    <property type="match status" value="1"/>
</dbReference>
<evidence type="ECO:0000256" key="6">
    <source>
        <dbReference type="ARBA" id="ARBA00023077"/>
    </source>
</evidence>
<evidence type="ECO:0000256" key="1">
    <source>
        <dbReference type="ARBA" id="ARBA00004571"/>
    </source>
</evidence>
<sequence length="685" mass="76270">MRRSRPRPRLALAGALLLSLLCATAALAQDGNEQPAPSDLESMDLEQLTNLKVEKVYGVSKFEQVVTEAPASVTVITSDEIRRYGWRTMADVLNATRGFFTTYDRNYSYIGTRGFNRPGDYNTRLLLLVDGHRINDAIYESASIGTEFILDMALIDRIEIIRGPSSSLYGAGAFFGVINVICKTAKQIEGVEVGGGWGSQQTGSGRITYGKLFDGGELLVSGSGYSSRGNDRLFFPAFNDPATNNGIAGNMDRDRNYSLFLSGHLQDLTLTGALVSRDKRVPTASFGTIFNDPRTNSNDRRSFLDLRYDKAIDGTGVTARLFYDELRFTGNFAYDKTGDDPVFYPATYVNRDDHLARWWGAELQASRQLLPRLQLTGGMKFRDDFQIEIPNYDAVPGGRRLDNSRSDVFYALFGQAELRILDTLILNAGVRYDHYETFGGATSPRLALIYTPVEGTVFKLVYGQAFRAPNAYELYYNDVFNGYATSPATLRPETVRSYEAIYEQYYGDVVRTSASLFYNKIDNLISYQDVSPTQVAFANVERVKAVGGEFEIEGQWNSGFAARSSYGFVAARDQGTDQSLDYSPRHLVKLNLTAPLYLKKVFAGIELQGVSRREFTHSGGQVASPGYLVTNATLSTTALLPGLEASFSVYNLLDRRLQDPATTDHVQSLIPQDGRTYRFLFNYRF</sequence>
<dbReference type="InterPro" id="IPR012910">
    <property type="entry name" value="Plug_dom"/>
</dbReference>
<evidence type="ECO:0000256" key="4">
    <source>
        <dbReference type="ARBA" id="ARBA00022692"/>
    </source>
</evidence>
<reference evidence="16" key="3">
    <citation type="submission" date="2022-04" db="EMBL/GenBank/DDBJ databases">
        <authorList>
            <person name="Liu G."/>
        </authorList>
    </citation>
    <scope>NUCLEOTIDE SEQUENCE</scope>
    <source>
        <strain evidence="16">RG22</strain>
    </source>
</reference>
<gene>
    <name evidence="15" type="ORF">GMPD_02920</name>
    <name evidence="16" type="ORF">M1B72_21785</name>
</gene>
<evidence type="ECO:0000256" key="10">
    <source>
        <dbReference type="PROSITE-ProRule" id="PRU01360"/>
    </source>
</evidence>
<evidence type="ECO:0000256" key="12">
    <source>
        <dbReference type="SAM" id="SignalP"/>
    </source>
</evidence>
<keyword evidence="9 10" id="KW-0998">Cell outer membrane</keyword>
<dbReference type="PANTHER" id="PTHR30069:SF29">
    <property type="entry name" value="HEMOGLOBIN AND HEMOGLOBIN-HAPTOGLOBIN-BINDING PROTEIN 1-RELATED"/>
    <property type="match status" value="1"/>
</dbReference>
<protein>
    <submittedName>
        <fullName evidence="15">Catecholate siderophore receptor CirA</fullName>
    </submittedName>
    <submittedName>
        <fullName evidence="16">TonB-dependent receptor</fullName>
    </submittedName>
</protein>
<dbReference type="Gene3D" id="2.40.170.20">
    <property type="entry name" value="TonB-dependent receptor, beta-barrel domain"/>
    <property type="match status" value="1"/>
</dbReference>
<dbReference type="GO" id="GO:0015344">
    <property type="term" value="F:siderophore uptake transmembrane transporter activity"/>
    <property type="evidence" value="ECO:0007669"/>
    <property type="project" value="TreeGrafter"/>
</dbReference>
<dbReference type="Proteomes" id="UP000568888">
    <property type="component" value="Unassembled WGS sequence"/>
</dbReference>
<dbReference type="Pfam" id="PF00593">
    <property type="entry name" value="TonB_dep_Rec_b-barrel"/>
    <property type="match status" value="1"/>
</dbReference>
<dbReference type="RefSeq" id="WP_183344331.1">
    <property type="nucleotide sequence ID" value="NZ_BLXY01000001.1"/>
</dbReference>
<keyword evidence="5 12" id="KW-0732">Signal</keyword>
<dbReference type="Pfam" id="PF07715">
    <property type="entry name" value="Plug"/>
    <property type="match status" value="1"/>
</dbReference>
<evidence type="ECO:0000313" key="15">
    <source>
        <dbReference type="EMBL" id="GFO62373.1"/>
    </source>
</evidence>
<reference evidence="15" key="2">
    <citation type="journal article" date="2021" name="Int. J. Syst. Evol. Microbiol.">
        <title>Geomonas silvestris sp. nov., Geomonas paludis sp. nov. and Geomonas limicola sp. nov., isolated from terrestrial environments, and emended description of the genus Geomonas.</title>
        <authorList>
            <person name="Itoh H."/>
            <person name="Xu Z."/>
            <person name="Masuda Y."/>
            <person name="Ushijima N."/>
            <person name="Hayakawa C."/>
            <person name="Shiratori Y."/>
            <person name="Senoo K."/>
        </authorList>
    </citation>
    <scope>NUCLEOTIDE SEQUENCE</scope>
    <source>
        <strain evidence="15">Red736</strain>
    </source>
</reference>
<organism evidence="15 17">
    <name type="scientific">Geomonas paludis</name>
    <dbReference type="NCBI Taxonomy" id="2740185"/>
    <lineage>
        <taxon>Bacteria</taxon>
        <taxon>Pseudomonadati</taxon>
        <taxon>Thermodesulfobacteriota</taxon>
        <taxon>Desulfuromonadia</taxon>
        <taxon>Geobacterales</taxon>
        <taxon>Geobacteraceae</taxon>
        <taxon>Geomonas</taxon>
    </lineage>
</organism>
<dbReference type="GO" id="GO:0009279">
    <property type="term" value="C:cell outer membrane"/>
    <property type="evidence" value="ECO:0007669"/>
    <property type="project" value="UniProtKB-SubCell"/>
</dbReference>
<evidence type="ECO:0000313" key="17">
    <source>
        <dbReference type="Proteomes" id="UP000568888"/>
    </source>
</evidence>
<comment type="similarity">
    <text evidence="10 11">Belongs to the TonB-dependent receptor family.</text>
</comment>
<dbReference type="GO" id="GO:0044718">
    <property type="term" value="P:siderophore transmembrane transport"/>
    <property type="evidence" value="ECO:0007669"/>
    <property type="project" value="TreeGrafter"/>
</dbReference>
<dbReference type="EMBL" id="BLXY01000001">
    <property type="protein sequence ID" value="GFO62373.1"/>
    <property type="molecule type" value="Genomic_DNA"/>
</dbReference>
<feature type="chain" id="PRO_5028183504" evidence="12">
    <location>
        <begin position="29"/>
        <end position="685"/>
    </location>
</feature>
<evidence type="ECO:0000259" key="13">
    <source>
        <dbReference type="Pfam" id="PF00593"/>
    </source>
</evidence>
<dbReference type="InterPro" id="IPR037066">
    <property type="entry name" value="Plug_dom_sf"/>
</dbReference>
<evidence type="ECO:0000256" key="11">
    <source>
        <dbReference type="RuleBase" id="RU003357"/>
    </source>
</evidence>
<comment type="subcellular location">
    <subcellularLocation>
        <location evidence="1 10">Cell outer membrane</location>
        <topology evidence="1 10">Multi-pass membrane protein</topology>
    </subcellularLocation>
</comment>
<dbReference type="Proteomes" id="UP000831485">
    <property type="component" value="Chromosome"/>
</dbReference>
<dbReference type="InterPro" id="IPR036942">
    <property type="entry name" value="Beta-barrel_TonB_sf"/>
</dbReference>
<reference evidence="17" key="1">
    <citation type="submission" date="2020-06" db="EMBL/GenBank/DDBJ databases">
        <title>Draft genomic sequecing of Geomonas sp. Red736.</title>
        <authorList>
            <person name="Itoh H."/>
            <person name="Xu Z.X."/>
            <person name="Ushijima N."/>
            <person name="Masuda Y."/>
            <person name="Shiratori Y."/>
            <person name="Senoo K."/>
        </authorList>
    </citation>
    <scope>NUCLEOTIDE SEQUENCE [LARGE SCALE GENOMIC DNA]</scope>
    <source>
        <strain evidence="17">Red736</strain>
    </source>
</reference>
<accession>A0A6V8MRV0</accession>
<keyword evidence="7 10" id="KW-0472">Membrane</keyword>
<proteinExistence type="inferred from homology"/>
<keyword evidence="2 10" id="KW-0813">Transport</keyword>
<evidence type="ECO:0000313" key="18">
    <source>
        <dbReference type="Proteomes" id="UP000831485"/>
    </source>
</evidence>
<dbReference type="PANTHER" id="PTHR30069">
    <property type="entry name" value="TONB-DEPENDENT OUTER MEMBRANE RECEPTOR"/>
    <property type="match status" value="1"/>
</dbReference>
<evidence type="ECO:0000256" key="7">
    <source>
        <dbReference type="ARBA" id="ARBA00023136"/>
    </source>
</evidence>
<evidence type="ECO:0000256" key="5">
    <source>
        <dbReference type="ARBA" id="ARBA00022729"/>
    </source>
</evidence>
<keyword evidence="6 11" id="KW-0798">TonB box</keyword>
<keyword evidence="4 10" id="KW-0812">Transmembrane</keyword>
<keyword evidence="3 10" id="KW-1134">Transmembrane beta strand</keyword>
<evidence type="ECO:0000256" key="2">
    <source>
        <dbReference type="ARBA" id="ARBA00022448"/>
    </source>
</evidence>
<name>A0A6V8MRV0_9BACT</name>
<evidence type="ECO:0000313" key="16">
    <source>
        <dbReference type="EMBL" id="UPU36036.1"/>
    </source>
</evidence>
<dbReference type="EMBL" id="CP096574">
    <property type="protein sequence ID" value="UPU36036.1"/>
    <property type="molecule type" value="Genomic_DNA"/>
</dbReference>
<dbReference type="InterPro" id="IPR039426">
    <property type="entry name" value="TonB-dep_rcpt-like"/>
</dbReference>
<keyword evidence="8 15" id="KW-0675">Receptor</keyword>
<keyword evidence="18" id="KW-1185">Reference proteome</keyword>